<dbReference type="PROSITE" id="PS01039">
    <property type="entry name" value="SBP_BACTERIAL_3"/>
    <property type="match status" value="1"/>
</dbReference>
<evidence type="ECO:0000313" key="8">
    <source>
        <dbReference type="Proteomes" id="UP000254720"/>
    </source>
</evidence>
<evidence type="ECO:0000256" key="1">
    <source>
        <dbReference type="ARBA" id="ARBA00004196"/>
    </source>
</evidence>
<dbReference type="SMART" id="SM00079">
    <property type="entry name" value="PBPe"/>
    <property type="match status" value="1"/>
</dbReference>
<reference evidence="7 8" key="1">
    <citation type="submission" date="2018-07" db="EMBL/GenBank/DDBJ databases">
        <title>Genomic Encyclopedia of Type Strains, Phase IV (KMG-IV): sequencing the most valuable type-strain genomes for metagenomic binning, comparative biology and taxonomic classification.</title>
        <authorList>
            <person name="Goeker M."/>
        </authorList>
    </citation>
    <scope>NUCLEOTIDE SEQUENCE [LARGE SCALE GENOMIC DNA]</scope>
    <source>
        <strain evidence="7 8">DSM 16500</strain>
    </source>
</reference>
<dbReference type="RefSeq" id="WP_170131822.1">
    <property type="nucleotide sequence ID" value="NZ_QQAX01000014.1"/>
</dbReference>
<evidence type="ECO:0000259" key="6">
    <source>
        <dbReference type="SMART" id="SM00079"/>
    </source>
</evidence>
<dbReference type="PANTHER" id="PTHR35936">
    <property type="entry name" value="MEMBRANE-BOUND LYTIC MUREIN TRANSGLYCOSYLASE F"/>
    <property type="match status" value="1"/>
</dbReference>
<evidence type="ECO:0000259" key="5">
    <source>
        <dbReference type="SMART" id="SM00062"/>
    </source>
</evidence>
<keyword evidence="8" id="KW-1185">Reference proteome</keyword>
<feature type="domain" description="Ionotropic glutamate receptor C-terminal" evidence="6">
    <location>
        <begin position="25"/>
        <end position="249"/>
    </location>
</feature>
<feature type="domain" description="Solute-binding protein family 3/N-terminal" evidence="5">
    <location>
        <begin position="25"/>
        <end position="250"/>
    </location>
</feature>
<dbReference type="SUPFAM" id="SSF53850">
    <property type="entry name" value="Periplasmic binding protein-like II"/>
    <property type="match status" value="1"/>
</dbReference>
<gene>
    <name evidence="7" type="ORF">C8D86_11425</name>
</gene>
<comment type="similarity">
    <text evidence="2 4">Belongs to the bacterial solute-binding protein 3 family.</text>
</comment>
<dbReference type="InterPro" id="IPR001320">
    <property type="entry name" value="Iontro_rcpt_C"/>
</dbReference>
<evidence type="ECO:0000256" key="2">
    <source>
        <dbReference type="ARBA" id="ARBA00010333"/>
    </source>
</evidence>
<proteinExistence type="inferred from homology"/>
<dbReference type="SMART" id="SM00062">
    <property type="entry name" value="PBPb"/>
    <property type="match status" value="1"/>
</dbReference>
<dbReference type="EMBL" id="QQAX01000014">
    <property type="protein sequence ID" value="RDI42556.1"/>
    <property type="molecule type" value="Genomic_DNA"/>
</dbReference>
<protein>
    <submittedName>
        <fullName evidence="7">Amino acid ABC transporter substrate-binding protein (PAAT family)</fullName>
    </submittedName>
</protein>
<dbReference type="Gene3D" id="3.40.190.10">
    <property type="entry name" value="Periplasmic binding protein-like II"/>
    <property type="match status" value="2"/>
</dbReference>
<dbReference type="Pfam" id="PF00497">
    <property type="entry name" value="SBP_bac_3"/>
    <property type="match status" value="1"/>
</dbReference>
<evidence type="ECO:0000256" key="3">
    <source>
        <dbReference type="ARBA" id="ARBA00022729"/>
    </source>
</evidence>
<organism evidence="7 8">
    <name type="scientific">Aquicella lusitana</name>
    <dbReference type="NCBI Taxonomy" id="254246"/>
    <lineage>
        <taxon>Bacteria</taxon>
        <taxon>Pseudomonadati</taxon>
        <taxon>Pseudomonadota</taxon>
        <taxon>Gammaproteobacteria</taxon>
        <taxon>Legionellales</taxon>
        <taxon>Coxiellaceae</taxon>
        <taxon>Aquicella</taxon>
    </lineage>
</organism>
<evidence type="ECO:0000256" key="4">
    <source>
        <dbReference type="RuleBase" id="RU003744"/>
    </source>
</evidence>
<name>A0A370GH34_9COXI</name>
<dbReference type="InterPro" id="IPR018313">
    <property type="entry name" value="SBP_3_CS"/>
</dbReference>
<accession>A0A370GH34</accession>
<dbReference type="Proteomes" id="UP000254720">
    <property type="component" value="Unassembled WGS sequence"/>
</dbReference>
<keyword evidence="3" id="KW-0732">Signal</keyword>
<comment type="caution">
    <text evidence="7">The sequence shown here is derived from an EMBL/GenBank/DDBJ whole genome shotgun (WGS) entry which is preliminary data.</text>
</comment>
<dbReference type="AlphaFoldDB" id="A0A370GH34"/>
<dbReference type="GO" id="GO:0030313">
    <property type="term" value="C:cell envelope"/>
    <property type="evidence" value="ECO:0007669"/>
    <property type="project" value="UniProtKB-SubCell"/>
</dbReference>
<dbReference type="InterPro" id="IPR001638">
    <property type="entry name" value="Solute-binding_3/MltF_N"/>
</dbReference>
<comment type="subcellular location">
    <subcellularLocation>
        <location evidence="1">Cell envelope</location>
    </subcellularLocation>
</comment>
<dbReference type="PANTHER" id="PTHR35936:SF20">
    <property type="entry name" value="ABC TRANSPORTER ARGININE-BINDING PROTEIN 2-RELATED"/>
    <property type="match status" value="1"/>
</dbReference>
<dbReference type="GO" id="GO:0015276">
    <property type="term" value="F:ligand-gated monoatomic ion channel activity"/>
    <property type="evidence" value="ECO:0007669"/>
    <property type="project" value="InterPro"/>
</dbReference>
<sequence>MKNYFLMIILLFFMNGALNAGQWKTIQFATEATYPPFEFIDPSGRITGFDIEIASALCQQMKVDCTFSNQSFNSLIPSLKLGKFDAIIAALGVTEEREKEVSFTHAYYEPSGSFVGAMPASFSLSQLTGKVIGVQQGSVFEKYLRDKYGVSVKIKTYASVQDAFLDLVLGRLDAVLADTPIATAWLKRNEDNQFGLIGKPVVDHAYFGTGYAIAVRKGDAELRDAFNKALAEIKANGTYEKIAKKYFGRAIH</sequence>
<evidence type="ECO:0000313" key="7">
    <source>
        <dbReference type="EMBL" id="RDI42556.1"/>
    </source>
</evidence>
<dbReference type="GO" id="GO:0016020">
    <property type="term" value="C:membrane"/>
    <property type="evidence" value="ECO:0007669"/>
    <property type="project" value="InterPro"/>
</dbReference>